<dbReference type="GO" id="GO:0005829">
    <property type="term" value="C:cytosol"/>
    <property type="evidence" value="ECO:0007669"/>
    <property type="project" value="TreeGrafter"/>
</dbReference>
<dbReference type="SUPFAM" id="SSF51735">
    <property type="entry name" value="NAD(P)-binding Rossmann-fold domains"/>
    <property type="match status" value="1"/>
</dbReference>
<protein>
    <submittedName>
        <fullName evidence="4">SDR family oxidoreductase</fullName>
    </submittedName>
</protein>
<dbReference type="PRINTS" id="PR00081">
    <property type="entry name" value="GDHRDH"/>
</dbReference>
<dbReference type="PROSITE" id="PS00061">
    <property type="entry name" value="ADH_SHORT"/>
    <property type="match status" value="1"/>
</dbReference>
<evidence type="ECO:0000256" key="3">
    <source>
        <dbReference type="RuleBase" id="RU000363"/>
    </source>
</evidence>
<dbReference type="RefSeq" id="WP_153318541.1">
    <property type="nucleotide sequence ID" value="NZ_WISP01000162.1"/>
</dbReference>
<organism evidence="4">
    <name type="scientific">Rhizobium meliloti</name>
    <name type="common">Ensifer meliloti</name>
    <name type="synonym">Sinorhizobium meliloti</name>
    <dbReference type="NCBI Taxonomy" id="382"/>
    <lineage>
        <taxon>Bacteria</taxon>
        <taxon>Pseudomonadati</taxon>
        <taxon>Pseudomonadota</taxon>
        <taxon>Alphaproteobacteria</taxon>
        <taxon>Hyphomicrobiales</taxon>
        <taxon>Rhizobiaceae</taxon>
        <taxon>Sinorhizobium/Ensifer group</taxon>
        <taxon>Sinorhizobium</taxon>
    </lineage>
</organism>
<proteinExistence type="inferred from homology"/>
<dbReference type="Pfam" id="PF00106">
    <property type="entry name" value="adh_short"/>
    <property type="match status" value="1"/>
</dbReference>
<dbReference type="NCBIfam" id="NF006117">
    <property type="entry name" value="PRK08264.1-3"/>
    <property type="match status" value="1"/>
</dbReference>
<dbReference type="PRINTS" id="PR00080">
    <property type="entry name" value="SDRFAMILY"/>
</dbReference>
<accession>A0A6A7ZTW6</accession>
<keyword evidence="2" id="KW-0560">Oxidoreductase</keyword>
<dbReference type="InterPro" id="IPR002347">
    <property type="entry name" value="SDR_fam"/>
</dbReference>
<reference evidence="4" key="1">
    <citation type="journal article" date="2013" name="Genome Biol.">
        <title>Comparative genomics of the core and accessory genomes of 48 Sinorhizobium strains comprising five genospecies.</title>
        <authorList>
            <person name="Sugawara M."/>
            <person name="Epstein B."/>
            <person name="Badgley B.D."/>
            <person name="Unno T."/>
            <person name="Xu L."/>
            <person name="Reese J."/>
            <person name="Gyaneshwar P."/>
            <person name="Denny R."/>
            <person name="Mudge J."/>
            <person name="Bharti A.K."/>
            <person name="Farmer A.D."/>
            <person name="May G.D."/>
            <person name="Woodward J.E."/>
            <person name="Medigue C."/>
            <person name="Vallenet D."/>
            <person name="Lajus A."/>
            <person name="Rouy Z."/>
            <person name="Martinez-Vaz B."/>
            <person name="Tiffin P."/>
            <person name="Young N.D."/>
            <person name="Sadowsky M.J."/>
        </authorList>
    </citation>
    <scope>NUCLEOTIDE SEQUENCE</scope>
    <source>
        <strain evidence="4">M30</strain>
    </source>
</reference>
<dbReference type="EMBL" id="WISP01000162">
    <property type="protein sequence ID" value="MQW06296.1"/>
    <property type="molecule type" value="Genomic_DNA"/>
</dbReference>
<dbReference type="AlphaFoldDB" id="A0A6A7ZTW6"/>
<evidence type="ECO:0000256" key="1">
    <source>
        <dbReference type="ARBA" id="ARBA00006484"/>
    </source>
</evidence>
<dbReference type="InterPro" id="IPR036291">
    <property type="entry name" value="NAD(P)-bd_dom_sf"/>
</dbReference>
<comment type="similarity">
    <text evidence="1 3">Belongs to the short-chain dehydrogenases/reductases (SDR) family.</text>
</comment>
<dbReference type="Gene3D" id="3.40.50.720">
    <property type="entry name" value="NAD(P)-binding Rossmann-like Domain"/>
    <property type="match status" value="1"/>
</dbReference>
<evidence type="ECO:0000256" key="2">
    <source>
        <dbReference type="ARBA" id="ARBA00023002"/>
    </source>
</evidence>
<comment type="caution">
    <text evidence="4">The sequence shown here is derived from an EMBL/GenBank/DDBJ whole genome shotgun (WGS) entry which is preliminary data.</text>
</comment>
<dbReference type="PANTHER" id="PTHR43391">
    <property type="entry name" value="RETINOL DEHYDROGENASE-RELATED"/>
    <property type="match status" value="1"/>
</dbReference>
<sequence length="237" mass="25480">MMVQDSVLFITGASRGLGLAFTEEALRRGAKKVYSGVRHPTDATKPGITQVKLDVTDRASIAEAVKQCGDTTLLVNNAGIARLTSSTLDPSMIEAAREIFETNYFGMIAVSQAFAPVLTRNGGGAIINVLSDATWYARPMLAAYSASKSAAWSFTNALRIELRGHNAAVLGLHVSFMDTDMTHGFDTKKTSPRRAAEAALIGLEANKEEVLVDDFTKDVKRSLSDEKPIYLDPPALG</sequence>
<gene>
    <name evidence="4" type="ORF">GHK45_21925</name>
</gene>
<dbReference type="NCBIfam" id="NF006119">
    <property type="entry name" value="PRK08264.1-5"/>
    <property type="match status" value="1"/>
</dbReference>
<dbReference type="PANTHER" id="PTHR43391:SF91">
    <property type="entry name" value="OS04G0390700 PROTEIN"/>
    <property type="match status" value="1"/>
</dbReference>
<evidence type="ECO:0000313" key="4">
    <source>
        <dbReference type="EMBL" id="MQW06296.1"/>
    </source>
</evidence>
<name>A0A6A7ZTW6_RHIML</name>
<dbReference type="GO" id="GO:0016491">
    <property type="term" value="F:oxidoreductase activity"/>
    <property type="evidence" value="ECO:0007669"/>
    <property type="project" value="UniProtKB-KW"/>
</dbReference>
<dbReference type="InterPro" id="IPR020904">
    <property type="entry name" value="Sc_DH/Rdtase_CS"/>
</dbReference>